<dbReference type="Proteomes" id="UP000189627">
    <property type="component" value="Chromosome 2"/>
</dbReference>
<reference evidence="10" key="1">
    <citation type="submission" date="2017-02" db="EMBL/GenBank/DDBJ databases">
        <title>Complete genome sequence of Cupriavidus necator strain NH9, a 3-chlorobenzoate degrader.</title>
        <authorList>
            <person name="Moriuchi R."/>
            <person name="Dohra H."/>
            <person name="Ogawa N."/>
        </authorList>
    </citation>
    <scope>NUCLEOTIDE SEQUENCE [LARGE SCALE GENOMIC DNA]</scope>
    <source>
        <strain evidence="10">NH9</strain>
    </source>
</reference>
<keyword evidence="5" id="KW-0560">Oxidoreductase</keyword>
<comment type="similarity">
    <text evidence="2">Belongs to the acyl-CoA dehydrogenase family.</text>
</comment>
<comment type="cofactor">
    <cofactor evidence="1">
        <name>FAD</name>
        <dbReference type="ChEBI" id="CHEBI:57692"/>
    </cofactor>
</comment>
<dbReference type="InterPro" id="IPR006089">
    <property type="entry name" value="Acyl-CoA_DH_CS"/>
</dbReference>
<dbReference type="EMBL" id="CP017758">
    <property type="protein sequence ID" value="AQV97030.1"/>
    <property type="molecule type" value="Genomic_DNA"/>
</dbReference>
<dbReference type="InterPro" id="IPR013786">
    <property type="entry name" value="AcylCoA_DH/ox_N"/>
</dbReference>
<dbReference type="InterPro" id="IPR009075">
    <property type="entry name" value="AcylCo_DH/oxidase_C"/>
</dbReference>
<dbReference type="Gene3D" id="1.10.540.10">
    <property type="entry name" value="Acyl-CoA dehydrogenase/oxidase, N-terminal domain"/>
    <property type="match status" value="1"/>
</dbReference>
<dbReference type="PROSITE" id="PS00072">
    <property type="entry name" value="ACYL_COA_DH_1"/>
    <property type="match status" value="1"/>
</dbReference>
<dbReference type="InterPro" id="IPR036250">
    <property type="entry name" value="AcylCo_DH-like_C"/>
</dbReference>
<dbReference type="InterPro" id="IPR037069">
    <property type="entry name" value="AcylCoA_DH/ox_N_sf"/>
</dbReference>
<dbReference type="Pfam" id="PF02771">
    <property type="entry name" value="Acyl-CoA_dh_N"/>
    <property type="match status" value="1"/>
</dbReference>
<evidence type="ECO:0000256" key="1">
    <source>
        <dbReference type="ARBA" id="ARBA00001974"/>
    </source>
</evidence>
<dbReference type="GO" id="GO:0003995">
    <property type="term" value="F:acyl-CoA dehydrogenase activity"/>
    <property type="evidence" value="ECO:0007669"/>
    <property type="project" value="InterPro"/>
</dbReference>
<gene>
    <name evidence="9" type="ORF">BJN34_24525</name>
</gene>
<evidence type="ECO:0000256" key="2">
    <source>
        <dbReference type="ARBA" id="ARBA00009347"/>
    </source>
</evidence>
<evidence type="ECO:0000259" key="6">
    <source>
        <dbReference type="Pfam" id="PF00441"/>
    </source>
</evidence>
<dbReference type="InterPro" id="IPR009100">
    <property type="entry name" value="AcylCoA_DH/oxidase_NM_dom_sf"/>
</dbReference>
<dbReference type="PANTHER" id="PTHR43884">
    <property type="entry name" value="ACYL-COA DEHYDROGENASE"/>
    <property type="match status" value="1"/>
</dbReference>
<feature type="domain" description="Acyl-CoA oxidase/dehydrogenase middle" evidence="7">
    <location>
        <begin position="125"/>
        <end position="219"/>
    </location>
</feature>
<keyword evidence="4" id="KW-0274">FAD</keyword>
<dbReference type="Pfam" id="PF02770">
    <property type="entry name" value="Acyl-CoA_dh_M"/>
    <property type="match status" value="1"/>
</dbReference>
<evidence type="ECO:0000259" key="7">
    <source>
        <dbReference type="Pfam" id="PF02770"/>
    </source>
</evidence>
<evidence type="ECO:0000313" key="9">
    <source>
        <dbReference type="EMBL" id="AQV97030.1"/>
    </source>
</evidence>
<dbReference type="InterPro" id="IPR006091">
    <property type="entry name" value="Acyl-CoA_Oxase/DH_mid-dom"/>
</dbReference>
<evidence type="ECO:0000313" key="10">
    <source>
        <dbReference type="Proteomes" id="UP000189627"/>
    </source>
</evidence>
<dbReference type="InterPro" id="IPR046373">
    <property type="entry name" value="Acyl-CoA_Oxase/DH_mid-dom_sf"/>
</dbReference>
<evidence type="ECO:0000256" key="5">
    <source>
        <dbReference type="ARBA" id="ARBA00023002"/>
    </source>
</evidence>
<dbReference type="SUPFAM" id="SSF47203">
    <property type="entry name" value="Acyl-CoA dehydrogenase C-terminal domain-like"/>
    <property type="match status" value="1"/>
</dbReference>
<accession>A0A1U9UWI5</accession>
<feature type="domain" description="Acyl-CoA dehydrogenase/oxidase C-terminal" evidence="6">
    <location>
        <begin position="231"/>
        <end position="379"/>
    </location>
</feature>
<evidence type="ECO:0000256" key="4">
    <source>
        <dbReference type="ARBA" id="ARBA00022827"/>
    </source>
</evidence>
<dbReference type="PANTHER" id="PTHR43884:SF12">
    <property type="entry name" value="ISOVALERYL-COA DEHYDROGENASE, MITOCHONDRIAL-RELATED"/>
    <property type="match status" value="1"/>
</dbReference>
<evidence type="ECO:0000259" key="8">
    <source>
        <dbReference type="Pfam" id="PF02771"/>
    </source>
</evidence>
<proteinExistence type="inferred from homology"/>
<evidence type="ECO:0000256" key="3">
    <source>
        <dbReference type="ARBA" id="ARBA00022630"/>
    </source>
</evidence>
<dbReference type="SUPFAM" id="SSF56645">
    <property type="entry name" value="Acyl-CoA dehydrogenase NM domain-like"/>
    <property type="match status" value="1"/>
</dbReference>
<dbReference type="AlphaFoldDB" id="A0A1U9UWI5"/>
<organism evidence="9 10">
    <name type="scientific">Cupriavidus necator</name>
    <name type="common">Alcaligenes eutrophus</name>
    <name type="synonym">Ralstonia eutropha</name>
    <dbReference type="NCBI Taxonomy" id="106590"/>
    <lineage>
        <taxon>Bacteria</taxon>
        <taxon>Pseudomonadati</taxon>
        <taxon>Pseudomonadota</taxon>
        <taxon>Betaproteobacteria</taxon>
        <taxon>Burkholderiales</taxon>
        <taxon>Burkholderiaceae</taxon>
        <taxon>Cupriavidus</taxon>
    </lineage>
</organism>
<keyword evidence="3" id="KW-0285">Flavoprotein</keyword>
<name>A0A1U9UWI5_CUPNE</name>
<sequence length="387" mass="43238">MAMQRLIFEAEHDAFRESASRFYQREVGPHGERWREQGCVDREVFRKAGEQGYLLMWADEKYGGAGVEDFRYEQILIEENARHGDSGFFGTLHSRLVAPYIGRIGNEEQRQRLLPAAARGESIFAIAMTEPQAGSDLAGMRTRAVDHGDHWVLNGAKTYISNGQLADCVVVVARTDPDRSHGLGLFIVERGMPGFERGRKLRKMGLHSQDTSELFFDNVKVPKANVLGEPGQGFRYLTRHLAEERLIGACGYMASAQVAFDITLDYVKERKAFGRAIGTFQNSRFKLAELRAQLDALQTFVDQCVLQHNAGTLTVETAASAKLLTSELQGRMVDEGVQLHGGAGYMEEYRICRMYADARISRIYAGSSEIMKEIIGRGLGLDDRAKS</sequence>
<dbReference type="Pfam" id="PF00441">
    <property type="entry name" value="Acyl-CoA_dh_1"/>
    <property type="match status" value="1"/>
</dbReference>
<feature type="domain" description="Acyl-CoA dehydrogenase/oxidase N-terminal" evidence="8">
    <location>
        <begin position="10"/>
        <end position="121"/>
    </location>
</feature>
<dbReference type="PROSITE" id="PS00073">
    <property type="entry name" value="ACYL_COA_DH_2"/>
    <property type="match status" value="1"/>
</dbReference>
<dbReference type="FunFam" id="1.20.140.10:FF:000001">
    <property type="entry name" value="Acyl-CoA dehydrogenase"/>
    <property type="match status" value="1"/>
</dbReference>
<dbReference type="Gene3D" id="1.20.140.10">
    <property type="entry name" value="Butyryl-CoA Dehydrogenase, subunit A, domain 3"/>
    <property type="match status" value="1"/>
</dbReference>
<dbReference type="GO" id="GO:0050660">
    <property type="term" value="F:flavin adenine dinucleotide binding"/>
    <property type="evidence" value="ECO:0007669"/>
    <property type="project" value="InterPro"/>
</dbReference>
<dbReference type="FunFam" id="2.40.110.10:FF:000002">
    <property type="entry name" value="Acyl-CoA dehydrogenase fadE12"/>
    <property type="match status" value="1"/>
</dbReference>
<dbReference type="KEGG" id="cuh:BJN34_24525"/>
<dbReference type="Gene3D" id="2.40.110.10">
    <property type="entry name" value="Butyryl-CoA Dehydrogenase, subunit A, domain 2"/>
    <property type="match status" value="1"/>
</dbReference>
<protein>
    <submittedName>
        <fullName evidence="9">Acyl-CoA dehydrogenase</fullName>
    </submittedName>
</protein>